<dbReference type="EMBL" id="QKTW01000015">
    <property type="protein sequence ID" value="PZF73141.1"/>
    <property type="molecule type" value="Genomic_DNA"/>
</dbReference>
<gene>
    <name evidence="1" type="ORF">DN068_09725</name>
</gene>
<reference evidence="1 2" key="1">
    <citation type="submission" date="2018-06" db="EMBL/GenBank/DDBJ databases">
        <title>Mucibacter soli gen. nov., sp. nov., a new member of the family Chitinophagaceae producing mucin.</title>
        <authorList>
            <person name="Kim M.-K."/>
            <person name="Park S."/>
            <person name="Kim T.-S."/>
            <person name="Joung Y."/>
            <person name="Han J.-H."/>
            <person name="Kim S.B."/>
        </authorList>
    </citation>
    <scope>NUCLEOTIDE SEQUENCE [LARGE SCALE GENOMIC DNA]</scope>
    <source>
        <strain evidence="1 2">R1-15</strain>
    </source>
</reference>
<proteinExistence type="predicted"/>
<organism evidence="1 2">
    <name type="scientific">Taibaiella soli</name>
    <dbReference type="NCBI Taxonomy" id="1649169"/>
    <lineage>
        <taxon>Bacteria</taxon>
        <taxon>Pseudomonadati</taxon>
        <taxon>Bacteroidota</taxon>
        <taxon>Chitinophagia</taxon>
        <taxon>Chitinophagales</taxon>
        <taxon>Chitinophagaceae</taxon>
        <taxon>Taibaiella</taxon>
    </lineage>
</organism>
<comment type="caution">
    <text evidence="1">The sequence shown here is derived from an EMBL/GenBank/DDBJ whole genome shotgun (WGS) entry which is preliminary data.</text>
</comment>
<accession>A0A2W2AD17</accession>
<dbReference type="OrthoDB" id="1249944at2"/>
<keyword evidence="2" id="KW-1185">Reference proteome</keyword>
<evidence type="ECO:0000313" key="1">
    <source>
        <dbReference type="EMBL" id="PZF73141.1"/>
    </source>
</evidence>
<protein>
    <submittedName>
        <fullName evidence="1">Uncharacterized protein</fullName>
    </submittedName>
</protein>
<name>A0A2W2AD17_9BACT</name>
<dbReference type="AlphaFoldDB" id="A0A2W2AD17"/>
<evidence type="ECO:0000313" key="2">
    <source>
        <dbReference type="Proteomes" id="UP000248745"/>
    </source>
</evidence>
<sequence>MKKFVFSLAVIFGVCSQTNAQGISTLRMGPLKLGATPKEVAAALKTKLRLKKRRADYTYEDTLTIKRNGENYRLLFSYSFNQDKPIAYLCNIYSNNTKQKTPAGIGIGCTKAQLLAAYDYQNLDIRNDNDFANSRTQYITLYDCDSGTQIIFTLVDHFIAAMEITYTANDC</sequence>
<dbReference type="Proteomes" id="UP000248745">
    <property type="component" value="Unassembled WGS sequence"/>
</dbReference>